<dbReference type="Gene3D" id="3.10.50.40">
    <property type="match status" value="1"/>
</dbReference>
<evidence type="ECO:0000256" key="5">
    <source>
        <dbReference type="PROSITE-ProRule" id="PRU00277"/>
    </source>
</evidence>
<evidence type="ECO:0000256" key="1">
    <source>
        <dbReference type="ARBA" id="ARBA00000971"/>
    </source>
</evidence>
<keyword evidence="8" id="KW-1185">Reference proteome</keyword>
<name>A0AB34IV13_PRYPA</name>
<organism evidence="7 8">
    <name type="scientific">Prymnesium parvum</name>
    <name type="common">Toxic golden alga</name>
    <dbReference type="NCBI Taxonomy" id="97485"/>
    <lineage>
        <taxon>Eukaryota</taxon>
        <taxon>Haptista</taxon>
        <taxon>Haptophyta</taxon>
        <taxon>Prymnesiophyceae</taxon>
        <taxon>Prymnesiales</taxon>
        <taxon>Prymnesiaceae</taxon>
        <taxon>Prymnesium</taxon>
    </lineage>
</organism>
<dbReference type="PANTHER" id="PTHR43811">
    <property type="entry name" value="FKBP-TYPE PEPTIDYL-PROLYL CIS-TRANS ISOMERASE FKPA"/>
    <property type="match status" value="1"/>
</dbReference>
<reference evidence="7 8" key="1">
    <citation type="journal article" date="2024" name="Science">
        <title>Giant polyketide synthase enzymes in the biosynthesis of giant marine polyether toxins.</title>
        <authorList>
            <person name="Fallon T.R."/>
            <person name="Shende V.V."/>
            <person name="Wierzbicki I.H."/>
            <person name="Pendleton A.L."/>
            <person name="Watervoot N.F."/>
            <person name="Auber R.P."/>
            <person name="Gonzalez D.J."/>
            <person name="Wisecaver J.H."/>
            <person name="Moore B.S."/>
        </authorList>
    </citation>
    <scope>NUCLEOTIDE SEQUENCE [LARGE SCALE GENOMIC DNA]</scope>
    <source>
        <strain evidence="7 8">12B1</strain>
    </source>
</reference>
<evidence type="ECO:0000259" key="6">
    <source>
        <dbReference type="PROSITE" id="PS50059"/>
    </source>
</evidence>
<dbReference type="SUPFAM" id="SSF54534">
    <property type="entry name" value="FKBP-like"/>
    <property type="match status" value="1"/>
</dbReference>
<accession>A0AB34IV13</accession>
<comment type="caution">
    <text evidence="7">The sequence shown here is derived from an EMBL/GenBank/DDBJ whole genome shotgun (WGS) entry which is preliminary data.</text>
</comment>
<feature type="domain" description="PPIase FKBP-type" evidence="6">
    <location>
        <begin position="62"/>
        <end position="160"/>
    </location>
</feature>
<protein>
    <recommendedName>
        <fullName evidence="2 5">peptidylprolyl isomerase</fullName>
        <ecNumber evidence="2 5">5.2.1.8</ecNumber>
    </recommendedName>
</protein>
<evidence type="ECO:0000313" key="7">
    <source>
        <dbReference type="EMBL" id="KAL1507737.1"/>
    </source>
</evidence>
<dbReference type="Proteomes" id="UP001515480">
    <property type="component" value="Unassembled WGS sequence"/>
</dbReference>
<dbReference type="EC" id="5.2.1.8" evidence="2 5"/>
<dbReference type="PROSITE" id="PS50059">
    <property type="entry name" value="FKBP_PPIASE"/>
    <property type="match status" value="1"/>
</dbReference>
<keyword evidence="3 5" id="KW-0697">Rotamase</keyword>
<evidence type="ECO:0000256" key="3">
    <source>
        <dbReference type="ARBA" id="ARBA00023110"/>
    </source>
</evidence>
<proteinExistence type="predicted"/>
<sequence length="216" mass="23232">MLAVASRLSLAWAPLASLVHERRASPSRGTARVHMALGWKTTPSGLRYAEVSVGEGAQPMPGTLVKVHYTGEIEGTGEVYMASRGERSLTNDQPFVFRVGSSAVIRGLDEGVSTMRVGGRRRLSIPPALAYGEQGYLSGIAVRVPPNARLLIECELVGFSDGREWTRDLFRTENAGPWAVLLITFAFLGAAAAPEGTLPKQVTDLLPLVLGDKFSR</sequence>
<gene>
    <name evidence="7" type="ORF">AB1Y20_007349</name>
</gene>
<evidence type="ECO:0000256" key="2">
    <source>
        <dbReference type="ARBA" id="ARBA00013194"/>
    </source>
</evidence>
<dbReference type="EMBL" id="JBGBPQ010000017">
    <property type="protein sequence ID" value="KAL1507737.1"/>
    <property type="molecule type" value="Genomic_DNA"/>
</dbReference>
<dbReference type="AlphaFoldDB" id="A0AB34IV13"/>
<dbReference type="PANTHER" id="PTHR43811:SF19">
    <property type="entry name" value="39 KDA FK506-BINDING NUCLEAR PROTEIN"/>
    <property type="match status" value="1"/>
</dbReference>
<dbReference type="GO" id="GO:0003755">
    <property type="term" value="F:peptidyl-prolyl cis-trans isomerase activity"/>
    <property type="evidence" value="ECO:0007669"/>
    <property type="project" value="UniProtKB-KW"/>
</dbReference>
<dbReference type="Pfam" id="PF00254">
    <property type="entry name" value="FKBP_C"/>
    <property type="match status" value="1"/>
</dbReference>
<evidence type="ECO:0000256" key="4">
    <source>
        <dbReference type="ARBA" id="ARBA00023235"/>
    </source>
</evidence>
<keyword evidence="4 5" id="KW-0413">Isomerase</keyword>
<comment type="catalytic activity">
    <reaction evidence="1 5">
        <text>[protein]-peptidylproline (omega=180) = [protein]-peptidylproline (omega=0)</text>
        <dbReference type="Rhea" id="RHEA:16237"/>
        <dbReference type="Rhea" id="RHEA-COMP:10747"/>
        <dbReference type="Rhea" id="RHEA-COMP:10748"/>
        <dbReference type="ChEBI" id="CHEBI:83833"/>
        <dbReference type="ChEBI" id="CHEBI:83834"/>
        <dbReference type="EC" id="5.2.1.8"/>
    </reaction>
</comment>
<evidence type="ECO:0000313" key="8">
    <source>
        <dbReference type="Proteomes" id="UP001515480"/>
    </source>
</evidence>
<dbReference type="InterPro" id="IPR046357">
    <property type="entry name" value="PPIase_dom_sf"/>
</dbReference>
<dbReference type="InterPro" id="IPR001179">
    <property type="entry name" value="PPIase_FKBP_dom"/>
</dbReference>